<gene>
    <name evidence="4" type="ORF">GCM10009808_00680</name>
</gene>
<dbReference type="Gene3D" id="3.40.980.10">
    <property type="entry name" value="MoaB/Mog-like domain"/>
    <property type="match status" value="1"/>
</dbReference>
<dbReference type="NCBIfam" id="TIGR00177">
    <property type="entry name" value="molyb_syn"/>
    <property type="match status" value="1"/>
</dbReference>
<dbReference type="SMART" id="SM00852">
    <property type="entry name" value="MoCF_biosynth"/>
    <property type="match status" value="1"/>
</dbReference>
<dbReference type="Proteomes" id="UP001501690">
    <property type="component" value="Unassembled WGS sequence"/>
</dbReference>
<organism evidence="4 5">
    <name type="scientific">Microbacterium sediminicola</name>
    <dbReference type="NCBI Taxonomy" id="415210"/>
    <lineage>
        <taxon>Bacteria</taxon>
        <taxon>Bacillati</taxon>
        <taxon>Actinomycetota</taxon>
        <taxon>Actinomycetes</taxon>
        <taxon>Micrococcales</taxon>
        <taxon>Microbacteriaceae</taxon>
        <taxon>Microbacterium</taxon>
    </lineage>
</organism>
<dbReference type="InterPro" id="IPR051920">
    <property type="entry name" value="MPT_Adenylyltrnsfr/MoaC-Rel"/>
</dbReference>
<dbReference type="CDD" id="cd00886">
    <property type="entry name" value="MogA_MoaB"/>
    <property type="match status" value="1"/>
</dbReference>
<evidence type="ECO:0000313" key="5">
    <source>
        <dbReference type="Proteomes" id="UP001501690"/>
    </source>
</evidence>
<name>A0ABN2HGD0_9MICO</name>
<dbReference type="RefSeq" id="WP_344067728.1">
    <property type="nucleotide sequence ID" value="NZ_BAAAPL010000001.1"/>
</dbReference>
<dbReference type="PANTHER" id="PTHR43764:SF1">
    <property type="entry name" value="MOLYBDOPTERIN MOLYBDOTRANSFERASE"/>
    <property type="match status" value="1"/>
</dbReference>
<accession>A0ABN2HGD0</accession>
<comment type="caution">
    <text evidence="4">The sequence shown here is derived from an EMBL/GenBank/DDBJ whole genome shotgun (WGS) entry which is preliminary data.</text>
</comment>
<keyword evidence="2" id="KW-0501">Molybdenum cofactor biosynthesis</keyword>
<proteinExistence type="predicted"/>
<reference evidence="4 5" key="1">
    <citation type="journal article" date="2019" name="Int. J. Syst. Evol. Microbiol.">
        <title>The Global Catalogue of Microorganisms (GCM) 10K type strain sequencing project: providing services to taxonomists for standard genome sequencing and annotation.</title>
        <authorList>
            <consortium name="The Broad Institute Genomics Platform"/>
            <consortium name="The Broad Institute Genome Sequencing Center for Infectious Disease"/>
            <person name="Wu L."/>
            <person name="Ma J."/>
        </authorList>
    </citation>
    <scope>NUCLEOTIDE SEQUENCE [LARGE SCALE GENOMIC DNA]</scope>
    <source>
        <strain evidence="4 5">JCM 15577</strain>
    </source>
</reference>
<evidence type="ECO:0000313" key="4">
    <source>
        <dbReference type="EMBL" id="GAA1687525.1"/>
    </source>
</evidence>
<dbReference type="InterPro" id="IPR001453">
    <property type="entry name" value="MoaB/Mog_dom"/>
</dbReference>
<comment type="pathway">
    <text evidence="1">Cofactor biosynthesis; molybdopterin biosynthesis.</text>
</comment>
<dbReference type="Pfam" id="PF00994">
    <property type="entry name" value="MoCF_biosynth"/>
    <property type="match status" value="1"/>
</dbReference>
<dbReference type="PANTHER" id="PTHR43764">
    <property type="entry name" value="MOLYBDENUM COFACTOR BIOSYNTHESIS"/>
    <property type="match status" value="1"/>
</dbReference>
<dbReference type="PROSITE" id="PS01078">
    <property type="entry name" value="MOCF_BIOSYNTHESIS_1"/>
    <property type="match status" value="1"/>
</dbReference>
<protein>
    <submittedName>
        <fullName evidence="4">MogA/MoaB family molybdenum cofactor biosynthesis protein</fullName>
    </submittedName>
</protein>
<dbReference type="SUPFAM" id="SSF53218">
    <property type="entry name" value="Molybdenum cofactor biosynthesis proteins"/>
    <property type="match status" value="1"/>
</dbReference>
<evidence type="ECO:0000256" key="1">
    <source>
        <dbReference type="ARBA" id="ARBA00005046"/>
    </source>
</evidence>
<keyword evidence="5" id="KW-1185">Reference proteome</keyword>
<evidence type="ECO:0000256" key="2">
    <source>
        <dbReference type="ARBA" id="ARBA00023150"/>
    </source>
</evidence>
<evidence type="ECO:0000259" key="3">
    <source>
        <dbReference type="SMART" id="SM00852"/>
    </source>
</evidence>
<sequence length="165" mass="16642">MTAGAGDAVRAAVITASDRAASGERPDATGPELIARLAAAGYACDAAIVIPDGEESVADALRAALDSGARLVVTTGGTGVGPRDRTPEGTRPVLERELPGIPELLRREGAESTPFAVLTRGIAGVTGEALIVNLPGSTRGAIEGLGALLPLVPHVLDQLRGGDHR</sequence>
<dbReference type="EMBL" id="BAAAPL010000001">
    <property type="protein sequence ID" value="GAA1687525.1"/>
    <property type="molecule type" value="Genomic_DNA"/>
</dbReference>
<dbReference type="InterPro" id="IPR036425">
    <property type="entry name" value="MoaB/Mog-like_dom_sf"/>
</dbReference>
<dbReference type="InterPro" id="IPR008284">
    <property type="entry name" value="MoCF_biosynth_CS"/>
</dbReference>
<feature type="domain" description="MoaB/Mog" evidence="3">
    <location>
        <begin position="12"/>
        <end position="155"/>
    </location>
</feature>